<dbReference type="EMBL" id="JAIWYP010000009">
    <property type="protein sequence ID" value="KAH3773114.1"/>
    <property type="molecule type" value="Genomic_DNA"/>
</dbReference>
<gene>
    <name evidence="2" type="ORF">DPMN_174466</name>
</gene>
<feature type="signal peptide" evidence="1">
    <location>
        <begin position="1"/>
        <end position="47"/>
    </location>
</feature>
<proteinExistence type="predicted"/>
<keyword evidence="1" id="KW-0732">Signal</keyword>
<reference evidence="2" key="1">
    <citation type="journal article" date="2019" name="bioRxiv">
        <title>The Genome of the Zebra Mussel, Dreissena polymorpha: A Resource for Invasive Species Research.</title>
        <authorList>
            <person name="McCartney M.A."/>
            <person name="Auch B."/>
            <person name="Kono T."/>
            <person name="Mallez S."/>
            <person name="Zhang Y."/>
            <person name="Obille A."/>
            <person name="Becker A."/>
            <person name="Abrahante J.E."/>
            <person name="Garbe J."/>
            <person name="Badalamenti J.P."/>
            <person name="Herman A."/>
            <person name="Mangelson H."/>
            <person name="Liachko I."/>
            <person name="Sullivan S."/>
            <person name="Sone E.D."/>
            <person name="Koren S."/>
            <person name="Silverstein K.A.T."/>
            <person name="Beckman K.B."/>
            <person name="Gohl D.M."/>
        </authorList>
    </citation>
    <scope>NUCLEOTIDE SEQUENCE</scope>
    <source>
        <strain evidence="2">Duluth1</strain>
        <tissue evidence="2">Whole animal</tissue>
    </source>
</reference>
<sequence>MSSSILSKSFRLGVLLTLKPTRRTTKKLVSCDLSCLYLFCLLASTSADIEPNPGPAGGISQYPCGKCNANVSWTEKGIAYDTCEQWFHIWCQEIRD</sequence>
<name>A0A9D4E6F1_DREPO</name>
<accession>A0A9D4E6F1</accession>
<evidence type="ECO:0000313" key="2">
    <source>
        <dbReference type="EMBL" id="KAH3773114.1"/>
    </source>
</evidence>
<dbReference type="InterPro" id="IPR011011">
    <property type="entry name" value="Znf_FYVE_PHD"/>
</dbReference>
<dbReference type="AlphaFoldDB" id="A0A9D4E6F1"/>
<feature type="chain" id="PRO_5039577966" description="PHD-type domain-containing protein" evidence="1">
    <location>
        <begin position="48"/>
        <end position="96"/>
    </location>
</feature>
<evidence type="ECO:0000256" key="1">
    <source>
        <dbReference type="SAM" id="SignalP"/>
    </source>
</evidence>
<dbReference type="Gene3D" id="3.30.40.10">
    <property type="entry name" value="Zinc/RING finger domain, C3HC4 (zinc finger)"/>
    <property type="match status" value="1"/>
</dbReference>
<dbReference type="Proteomes" id="UP000828390">
    <property type="component" value="Unassembled WGS sequence"/>
</dbReference>
<comment type="caution">
    <text evidence="2">The sequence shown here is derived from an EMBL/GenBank/DDBJ whole genome shotgun (WGS) entry which is preliminary data.</text>
</comment>
<reference evidence="2" key="2">
    <citation type="submission" date="2020-11" db="EMBL/GenBank/DDBJ databases">
        <authorList>
            <person name="McCartney M.A."/>
            <person name="Auch B."/>
            <person name="Kono T."/>
            <person name="Mallez S."/>
            <person name="Becker A."/>
            <person name="Gohl D.M."/>
            <person name="Silverstein K.A.T."/>
            <person name="Koren S."/>
            <person name="Bechman K.B."/>
            <person name="Herman A."/>
            <person name="Abrahante J.E."/>
            <person name="Garbe J."/>
        </authorList>
    </citation>
    <scope>NUCLEOTIDE SEQUENCE</scope>
    <source>
        <strain evidence="2">Duluth1</strain>
        <tissue evidence="2">Whole animal</tissue>
    </source>
</reference>
<keyword evidence="3" id="KW-1185">Reference proteome</keyword>
<dbReference type="SUPFAM" id="SSF57903">
    <property type="entry name" value="FYVE/PHD zinc finger"/>
    <property type="match status" value="1"/>
</dbReference>
<protein>
    <recommendedName>
        <fullName evidence="4">PHD-type domain-containing protein</fullName>
    </recommendedName>
</protein>
<evidence type="ECO:0000313" key="3">
    <source>
        <dbReference type="Proteomes" id="UP000828390"/>
    </source>
</evidence>
<dbReference type="InterPro" id="IPR013083">
    <property type="entry name" value="Znf_RING/FYVE/PHD"/>
</dbReference>
<evidence type="ECO:0008006" key="4">
    <source>
        <dbReference type="Google" id="ProtNLM"/>
    </source>
</evidence>
<organism evidence="2 3">
    <name type="scientific">Dreissena polymorpha</name>
    <name type="common">Zebra mussel</name>
    <name type="synonym">Mytilus polymorpha</name>
    <dbReference type="NCBI Taxonomy" id="45954"/>
    <lineage>
        <taxon>Eukaryota</taxon>
        <taxon>Metazoa</taxon>
        <taxon>Spiralia</taxon>
        <taxon>Lophotrochozoa</taxon>
        <taxon>Mollusca</taxon>
        <taxon>Bivalvia</taxon>
        <taxon>Autobranchia</taxon>
        <taxon>Heteroconchia</taxon>
        <taxon>Euheterodonta</taxon>
        <taxon>Imparidentia</taxon>
        <taxon>Neoheterodontei</taxon>
        <taxon>Myida</taxon>
        <taxon>Dreissenoidea</taxon>
        <taxon>Dreissenidae</taxon>
        <taxon>Dreissena</taxon>
    </lineage>
</organism>